<dbReference type="EMBL" id="JBHTCG010000049">
    <property type="protein sequence ID" value="MFC7387996.1"/>
    <property type="molecule type" value="Genomic_DNA"/>
</dbReference>
<protein>
    <submittedName>
        <fullName evidence="2">Quinol monooxygenase</fullName>
        <ecNumber evidence="2">1.-.-.-</ecNumber>
    </submittedName>
</protein>
<dbReference type="Pfam" id="PF03992">
    <property type="entry name" value="ABM"/>
    <property type="match status" value="1"/>
</dbReference>
<accession>A0ABW2PHY5</accession>
<comment type="caution">
    <text evidence="2">The sequence shown here is derived from an EMBL/GenBank/DDBJ whole genome shotgun (WGS) entry which is preliminary data.</text>
</comment>
<evidence type="ECO:0000313" key="3">
    <source>
        <dbReference type="Proteomes" id="UP001596496"/>
    </source>
</evidence>
<dbReference type="InterPro" id="IPR007138">
    <property type="entry name" value="ABM_dom"/>
</dbReference>
<evidence type="ECO:0000313" key="2">
    <source>
        <dbReference type="EMBL" id="MFC7387996.1"/>
    </source>
</evidence>
<sequence length="107" mass="11807">MHFTVVKFTVRPERDAAWLSLVEDITQATRAEPGNVLIEWFKSVDDPHQYVVVEGYAGLEAAEAHTNSEHLKTAFAELPDMLTSTPEVISAQTEEGGWSPMPGAVPR</sequence>
<dbReference type="SUPFAM" id="SSF54909">
    <property type="entry name" value="Dimeric alpha+beta barrel"/>
    <property type="match status" value="1"/>
</dbReference>
<evidence type="ECO:0000259" key="1">
    <source>
        <dbReference type="PROSITE" id="PS51725"/>
    </source>
</evidence>
<dbReference type="PANTHER" id="PTHR33336:SF3">
    <property type="entry name" value="ABM DOMAIN-CONTAINING PROTEIN"/>
    <property type="match status" value="1"/>
</dbReference>
<reference evidence="3" key="1">
    <citation type="journal article" date="2019" name="Int. J. Syst. Evol. Microbiol.">
        <title>The Global Catalogue of Microorganisms (GCM) 10K type strain sequencing project: providing services to taxonomists for standard genome sequencing and annotation.</title>
        <authorList>
            <consortium name="The Broad Institute Genomics Platform"/>
            <consortium name="The Broad Institute Genome Sequencing Center for Infectious Disease"/>
            <person name="Wu L."/>
            <person name="Ma J."/>
        </authorList>
    </citation>
    <scope>NUCLEOTIDE SEQUENCE [LARGE SCALE GENOMIC DNA]</scope>
    <source>
        <strain evidence="3">CECT 7649</strain>
    </source>
</reference>
<feature type="domain" description="ABM" evidence="1">
    <location>
        <begin position="2"/>
        <end position="90"/>
    </location>
</feature>
<keyword evidence="3" id="KW-1185">Reference proteome</keyword>
<dbReference type="Proteomes" id="UP001596496">
    <property type="component" value="Unassembled WGS sequence"/>
</dbReference>
<keyword evidence="2" id="KW-0503">Monooxygenase</keyword>
<dbReference type="EC" id="1.-.-.-" evidence="2"/>
<dbReference type="PANTHER" id="PTHR33336">
    <property type="entry name" value="QUINOL MONOOXYGENASE YGIN-RELATED"/>
    <property type="match status" value="1"/>
</dbReference>
<dbReference type="InterPro" id="IPR011008">
    <property type="entry name" value="Dimeric_a/b-barrel"/>
</dbReference>
<dbReference type="InterPro" id="IPR050744">
    <property type="entry name" value="AI-2_Isomerase_LsrG"/>
</dbReference>
<name>A0ABW2PHY5_9ACTN</name>
<proteinExistence type="predicted"/>
<organism evidence="2 3">
    <name type="scientific">Sphaerisporangium rhizosphaerae</name>
    <dbReference type="NCBI Taxonomy" id="2269375"/>
    <lineage>
        <taxon>Bacteria</taxon>
        <taxon>Bacillati</taxon>
        <taxon>Actinomycetota</taxon>
        <taxon>Actinomycetes</taxon>
        <taxon>Streptosporangiales</taxon>
        <taxon>Streptosporangiaceae</taxon>
        <taxon>Sphaerisporangium</taxon>
    </lineage>
</organism>
<dbReference type="PROSITE" id="PS51725">
    <property type="entry name" value="ABM"/>
    <property type="match status" value="1"/>
</dbReference>
<keyword evidence="2" id="KW-0560">Oxidoreductase</keyword>
<gene>
    <name evidence="2" type="ORF">ACFQSB_37715</name>
</gene>
<dbReference type="Gene3D" id="3.30.70.100">
    <property type="match status" value="1"/>
</dbReference>
<dbReference type="RefSeq" id="WP_380831954.1">
    <property type="nucleotide sequence ID" value="NZ_JBHTCG010000049.1"/>
</dbReference>
<dbReference type="GO" id="GO:0004497">
    <property type="term" value="F:monooxygenase activity"/>
    <property type="evidence" value="ECO:0007669"/>
    <property type="project" value="UniProtKB-KW"/>
</dbReference>